<sequence>TTTFLVGTPPTPFHLHTTLLISKSLYFRSMLLKSASLIKLITFSDIPAGVFELLVSWLYTSEITPLPVQDGRPAYCTLLNLYKIAVRLGFEGLQNRVVDVISDLADQTNSILSASDTRVLYNSISESSPIRQLVLDLFAFNRTDGLGNGEWQWPTQFLDDLCVHLKRPNEQALLRHNLREWVPECWTSSCDSCCRVLPPRHRALECEACCCPKSIDFLCLTELFS</sequence>
<reference evidence="2" key="1">
    <citation type="journal article" date="2020" name="Stud. Mycol.">
        <title>101 Dothideomycetes genomes: a test case for predicting lifestyles and emergence of pathogens.</title>
        <authorList>
            <person name="Haridas S."/>
            <person name="Albert R."/>
            <person name="Binder M."/>
            <person name="Bloem J."/>
            <person name="Labutti K."/>
            <person name="Salamov A."/>
            <person name="Andreopoulos B."/>
            <person name="Baker S."/>
            <person name="Barry K."/>
            <person name="Bills G."/>
            <person name="Bluhm B."/>
            <person name="Cannon C."/>
            <person name="Castanera R."/>
            <person name="Culley D."/>
            <person name="Daum C."/>
            <person name="Ezra D."/>
            <person name="Gonzalez J."/>
            <person name="Henrissat B."/>
            <person name="Kuo A."/>
            <person name="Liang C."/>
            <person name="Lipzen A."/>
            <person name="Lutzoni F."/>
            <person name="Magnuson J."/>
            <person name="Mondo S."/>
            <person name="Nolan M."/>
            <person name="Ohm R."/>
            <person name="Pangilinan J."/>
            <person name="Park H.-J."/>
            <person name="Ramirez L."/>
            <person name="Alfaro M."/>
            <person name="Sun H."/>
            <person name="Tritt A."/>
            <person name="Yoshinaga Y."/>
            <person name="Zwiers L.-H."/>
            <person name="Turgeon B."/>
            <person name="Goodwin S."/>
            <person name="Spatafora J."/>
            <person name="Crous P."/>
            <person name="Grigoriev I."/>
        </authorList>
    </citation>
    <scope>NUCLEOTIDE SEQUENCE</scope>
    <source>
        <strain evidence="2">CBS 123094</strain>
    </source>
</reference>
<accession>A0A6A5WL25</accession>
<organism evidence="2 3">
    <name type="scientific">Amniculicola lignicola CBS 123094</name>
    <dbReference type="NCBI Taxonomy" id="1392246"/>
    <lineage>
        <taxon>Eukaryota</taxon>
        <taxon>Fungi</taxon>
        <taxon>Dikarya</taxon>
        <taxon>Ascomycota</taxon>
        <taxon>Pezizomycotina</taxon>
        <taxon>Dothideomycetes</taxon>
        <taxon>Pleosporomycetidae</taxon>
        <taxon>Pleosporales</taxon>
        <taxon>Amniculicolaceae</taxon>
        <taxon>Amniculicola</taxon>
    </lineage>
</organism>
<dbReference type="Pfam" id="PF00651">
    <property type="entry name" value="BTB"/>
    <property type="match status" value="1"/>
</dbReference>
<evidence type="ECO:0000259" key="1">
    <source>
        <dbReference type="PROSITE" id="PS50097"/>
    </source>
</evidence>
<dbReference type="AlphaFoldDB" id="A0A6A5WL25"/>
<dbReference type="Proteomes" id="UP000799779">
    <property type="component" value="Unassembled WGS sequence"/>
</dbReference>
<dbReference type="CDD" id="cd18186">
    <property type="entry name" value="BTB_POZ_ZBTB_KLHL-like"/>
    <property type="match status" value="1"/>
</dbReference>
<dbReference type="PROSITE" id="PS50097">
    <property type="entry name" value="BTB"/>
    <property type="match status" value="1"/>
</dbReference>
<keyword evidence="3" id="KW-1185">Reference proteome</keyword>
<dbReference type="EMBL" id="ML977576">
    <property type="protein sequence ID" value="KAF2002573.1"/>
    <property type="molecule type" value="Genomic_DNA"/>
</dbReference>
<feature type="domain" description="BTB" evidence="1">
    <location>
        <begin position="1"/>
        <end position="67"/>
    </location>
</feature>
<dbReference type="InterPro" id="IPR000210">
    <property type="entry name" value="BTB/POZ_dom"/>
</dbReference>
<evidence type="ECO:0000313" key="2">
    <source>
        <dbReference type="EMBL" id="KAF2002573.1"/>
    </source>
</evidence>
<name>A0A6A5WL25_9PLEO</name>
<dbReference type="Gene3D" id="3.30.710.10">
    <property type="entry name" value="Potassium Channel Kv1.1, Chain A"/>
    <property type="match status" value="1"/>
</dbReference>
<proteinExistence type="predicted"/>
<dbReference type="SMART" id="SM00225">
    <property type="entry name" value="BTB"/>
    <property type="match status" value="1"/>
</dbReference>
<dbReference type="OrthoDB" id="194443at2759"/>
<dbReference type="SUPFAM" id="SSF54695">
    <property type="entry name" value="POZ domain"/>
    <property type="match status" value="1"/>
</dbReference>
<evidence type="ECO:0000313" key="3">
    <source>
        <dbReference type="Proteomes" id="UP000799779"/>
    </source>
</evidence>
<feature type="non-terminal residue" evidence="2">
    <location>
        <position position="1"/>
    </location>
</feature>
<dbReference type="InterPro" id="IPR011333">
    <property type="entry name" value="SKP1/BTB/POZ_sf"/>
</dbReference>
<protein>
    <recommendedName>
        <fullName evidence="1">BTB domain-containing protein</fullName>
    </recommendedName>
</protein>
<gene>
    <name evidence="2" type="ORF">P154DRAFT_430628</name>
</gene>